<feature type="domain" description="Methyltransferase" evidence="1">
    <location>
        <begin position="51"/>
        <end position="145"/>
    </location>
</feature>
<dbReference type="RefSeq" id="WP_277862539.1">
    <property type="nucleotide sequence ID" value="NZ_JARRAG010000002.1"/>
</dbReference>
<keyword evidence="3" id="KW-1185">Reference proteome</keyword>
<reference evidence="2 3" key="1">
    <citation type="submission" date="2023-03" db="EMBL/GenBank/DDBJ databases">
        <title>Paludisphaera mucosa sp. nov. a novel planctomycete from northern fen.</title>
        <authorList>
            <person name="Ivanova A."/>
        </authorList>
    </citation>
    <scope>NUCLEOTIDE SEQUENCE [LARGE SCALE GENOMIC DNA]</scope>
    <source>
        <strain evidence="2 3">Pla2</strain>
    </source>
</reference>
<dbReference type="Proteomes" id="UP001216907">
    <property type="component" value="Unassembled WGS sequence"/>
</dbReference>
<evidence type="ECO:0000259" key="1">
    <source>
        <dbReference type="Pfam" id="PF13649"/>
    </source>
</evidence>
<dbReference type="PANTHER" id="PTHR43591:SF24">
    <property type="entry name" value="2-METHOXY-6-POLYPRENYL-1,4-BENZOQUINOL METHYLASE, MITOCHONDRIAL"/>
    <property type="match status" value="1"/>
</dbReference>
<comment type="caution">
    <text evidence="2">The sequence shown here is derived from an EMBL/GenBank/DDBJ whole genome shotgun (WGS) entry which is preliminary data.</text>
</comment>
<name>A0ABT6FFE0_9BACT</name>
<accession>A0ABT6FFE0</accession>
<dbReference type="GO" id="GO:0008168">
    <property type="term" value="F:methyltransferase activity"/>
    <property type="evidence" value="ECO:0007669"/>
    <property type="project" value="UniProtKB-KW"/>
</dbReference>
<organism evidence="2 3">
    <name type="scientific">Paludisphaera mucosa</name>
    <dbReference type="NCBI Taxonomy" id="3030827"/>
    <lineage>
        <taxon>Bacteria</taxon>
        <taxon>Pseudomonadati</taxon>
        <taxon>Planctomycetota</taxon>
        <taxon>Planctomycetia</taxon>
        <taxon>Isosphaerales</taxon>
        <taxon>Isosphaeraceae</taxon>
        <taxon>Paludisphaera</taxon>
    </lineage>
</organism>
<dbReference type="Pfam" id="PF13649">
    <property type="entry name" value="Methyltransf_25"/>
    <property type="match status" value="1"/>
</dbReference>
<evidence type="ECO:0000313" key="2">
    <source>
        <dbReference type="EMBL" id="MDG3006239.1"/>
    </source>
</evidence>
<dbReference type="PANTHER" id="PTHR43591">
    <property type="entry name" value="METHYLTRANSFERASE"/>
    <property type="match status" value="1"/>
</dbReference>
<keyword evidence="2" id="KW-0489">Methyltransferase</keyword>
<dbReference type="InterPro" id="IPR041698">
    <property type="entry name" value="Methyltransf_25"/>
</dbReference>
<dbReference type="SUPFAM" id="SSF53335">
    <property type="entry name" value="S-adenosyl-L-methionine-dependent methyltransferases"/>
    <property type="match status" value="1"/>
</dbReference>
<sequence length="238" mass="26626">MAYDKKQATEEFGRWSESYDRSVLQWLLFGPSHRSLIRRIDAVAGDRPITILDVGCGTGVFASRIRTALPQARVFGVDLVSDMLTRGAHRWRALAEAVHPVQGDSERLPFASGAFDFVTCANSFHHYPNQEQAASEMHRVLKPGGRLLLIDGYRDAPWGWFIYDVCVTYREGNVHHASAKRFREILDRAGFQAVAQKVHRGPAPFLLNEAIAAEPTPLYPAPHFHLRSPASVEHAAEV</sequence>
<protein>
    <submittedName>
        <fullName evidence="2">Class I SAM-dependent methyltransferase</fullName>
        <ecNumber evidence="2">2.1.1.-</ecNumber>
    </submittedName>
</protein>
<dbReference type="EC" id="2.1.1.-" evidence="2"/>
<dbReference type="EMBL" id="JARRAG010000002">
    <property type="protein sequence ID" value="MDG3006239.1"/>
    <property type="molecule type" value="Genomic_DNA"/>
</dbReference>
<gene>
    <name evidence="2" type="ORF">PZE19_20915</name>
</gene>
<proteinExistence type="predicted"/>
<dbReference type="CDD" id="cd02440">
    <property type="entry name" value="AdoMet_MTases"/>
    <property type="match status" value="1"/>
</dbReference>
<dbReference type="Gene3D" id="3.40.50.150">
    <property type="entry name" value="Vaccinia Virus protein VP39"/>
    <property type="match status" value="1"/>
</dbReference>
<evidence type="ECO:0000313" key="3">
    <source>
        <dbReference type="Proteomes" id="UP001216907"/>
    </source>
</evidence>
<dbReference type="InterPro" id="IPR029063">
    <property type="entry name" value="SAM-dependent_MTases_sf"/>
</dbReference>
<dbReference type="GO" id="GO:0032259">
    <property type="term" value="P:methylation"/>
    <property type="evidence" value="ECO:0007669"/>
    <property type="project" value="UniProtKB-KW"/>
</dbReference>
<keyword evidence="2" id="KW-0808">Transferase</keyword>